<sequence>MLEEKIEEAVRTELKRQAEERPQELDVTVTASGLEAHGRIDLTALAAAIAGTVSGGP</sequence>
<organism evidence="1 2">
    <name type="scientific">Pseudorhizobium endolithicum</name>
    <dbReference type="NCBI Taxonomy" id="1191678"/>
    <lineage>
        <taxon>Bacteria</taxon>
        <taxon>Pseudomonadati</taxon>
        <taxon>Pseudomonadota</taxon>
        <taxon>Alphaproteobacteria</taxon>
        <taxon>Hyphomicrobiales</taxon>
        <taxon>Rhizobiaceae</taxon>
        <taxon>Rhizobium/Agrobacterium group</taxon>
        <taxon>Pseudorhizobium</taxon>
    </lineage>
</organism>
<accession>A0ABN7K1X7</accession>
<name>A0ABN7K1X7_9HYPH</name>
<comment type="caution">
    <text evidence="1">The sequence shown here is derived from an EMBL/GenBank/DDBJ whole genome shotgun (WGS) entry which is preliminary data.</text>
</comment>
<keyword evidence="2" id="KW-1185">Reference proteome</keyword>
<dbReference type="Proteomes" id="UP000606921">
    <property type="component" value="Unassembled WGS sequence"/>
</dbReference>
<reference evidence="1 2" key="1">
    <citation type="submission" date="2020-11" db="EMBL/GenBank/DDBJ databases">
        <authorList>
            <person name="Lassalle F."/>
        </authorList>
    </citation>
    <scope>NUCLEOTIDE SEQUENCE [LARGE SCALE GENOMIC DNA]</scope>
    <source>
        <strain evidence="1 2">JC140</strain>
    </source>
</reference>
<protein>
    <submittedName>
        <fullName evidence="1">Uncharacterized protein</fullName>
    </submittedName>
</protein>
<proteinExistence type="predicted"/>
<gene>
    <name evidence="1" type="ORF">REJC140_02179</name>
</gene>
<evidence type="ECO:0000313" key="1">
    <source>
        <dbReference type="EMBL" id="CAD7054534.1"/>
    </source>
</evidence>
<dbReference type="RefSeq" id="WP_185928076.1">
    <property type="nucleotide sequence ID" value="NZ_CABFWF030000018.1"/>
</dbReference>
<dbReference type="EMBL" id="CABFWF030000018">
    <property type="protein sequence ID" value="CAD7054534.1"/>
    <property type="molecule type" value="Genomic_DNA"/>
</dbReference>
<evidence type="ECO:0000313" key="2">
    <source>
        <dbReference type="Proteomes" id="UP000606921"/>
    </source>
</evidence>